<protein>
    <submittedName>
        <fullName evidence="2">Uncharacterized protein</fullName>
    </submittedName>
</protein>
<feature type="compositionally biased region" description="Basic and acidic residues" evidence="1">
    <location>
        <begin position="144"/>
        <end position="160"/>
    </location>
</feature>
<feature type="region of interest" description="Disordered" evidence="1">
    <location>
        <begin position="1"/>
        <end position="33"/>
    </location>
</feature>
<sequence>MAVQTCIKKEEDENGPSTTSRPSSPSAPRRTLNSSLFGTRAGEMVSAYKFIWSKEQTKLFEAFIRDNYPNHLVSNLSPLLKSLDLDGYEDIRTEQGENLHELIVRKVIYKIHATRRSVVLADESFTDKRSVQALTTAKRAQARGMERGKGVKRAMERTEGKIAPPVQCSTFSSDCLEDDTDSSIESIGEGSPGRHTDPTPQSSPSHKPATPTGGGGGGHSKSTRQGHIERMEDKLLDFGLELKEAQWETHESEEYENEVDSMRRLYSRLVEKLKKLELLPSTEA</sequence>
<evidence type="ECO:0000313" key="2">
    <source>
        <dbReference type="EMBL" id="KAK8129544.1"/>
    </source>
</evidence>
<comment type="caution">
    <text evidence="2">The sequence shown here is derived from an EMBL/GenBank/DDBJ whole genome shotgun (WGS) entry which is preliminary data.</text>
</comment>
<reference evidence="2 3" key="1">
    <citation type="submission" date="2023-01" db="EMBL/GenBank/DDBJ databases">
        <title>Analysis of 21 Apiospora genomes using comparative genomics revels a genus with tremendous synthesis potential of carbohydrate active enzymes and secondary metabolites.</title>
        <authorList>
            <person name="Sorensen T."/>
        </authorList>
    </citation>
    <scope>NUCLEOTIDE SEQUENCE [LARGE SCALE GENOMIC DNA]</scope>
    <source>
        <strain evidence="2 3">CBS 117206</strain>
    </source>
</reference>
<keyword evidence="3" id="KW-1185">Reference proteome</keyword>
<proteinExistence type="predicted"/>
<dbReference type="EMBL" id="JAQQWP010000002">
    <property type="protein sequence ID" value="KAK8129544.1"/>
    <property type="molecule type" value="Genomic_DNA"/>
</dbReference>
<name>A0AAW0R6X8_9PEZI</name>
<gene>
    <name evidence="2" type="ORF">PG999_001924</name>
</gene>
<feature type="compositionally biased region" description="Low complexity" evidence="1">
    <location>
        <begin position="16"/>
        <end position="31"/>
    </location>
</feature>
<dbReference type="AlphaFoldDB" id="A0AAW0R6X8"/>
<accession>A0AAW0R6X8</accession>
<evidence type="ECO:0000256" key="1">
    <source>
        <dbReference type="SAM" id="MobiDB-lite"/>
    </source>
</evidence>
<organism evidence="2 3">
    <name type="scientific">Apiospora kogelbergensis</name>
    <dbReference type="NCBI Taxonomy" id="1337665"/>
    <lineage>
        <taxon>Eukaryota</taxon>
        <taxon>Fungi</taxon>
        <taxon>Dikarya</taxon>
        <taxon>Ascomycota</taxon>
        <taxon>Pezizomycotina</taxon>
        <taxon>Sordariomycetes</taxon>
        <taxon>Xylariomycetidae</taxon>
        <taxon>Amphisphaeriales</taxon>
        <taxon>Apiosporaceae</taxon>
        <taxon>Apiospora</taxon>
    </lineage>
</organism>
<feature type="region of interest" description="Disordered" evidence="1">
    <location>
        <begin position="136"/>
        <end position="233"/>
    </location>
</feature>
<dbReference type="Proteomes" id="UP001392437">
    <property type="component" value="Unassembled WGS sequence"/>
</dbReference>
<evidence type="ECO:0000313" key="3">
    <source>
        <dbReference type="Proteomes" id="UP001392437"/>
    </source>
</evidence>